<keyword evidence="3" id="KW-0614">Plasmid</keyword>
<dbReference type="Proteomes" id="UP000008703">
    <property type="component" value="Plasmid pSTRVI01"/>
</dbReference>
<protein>
    <submittedName>
        <fullName evidence="3">GCN5-related N-acetyltransferase</fullName>
    </submittedName>
</protein>
<evidence type="ECO:0000256" key="1">
    <source>
        <dbReference type="SAM" id="MobiDB-lite"/>
    </source>
</evidence>
<dbReference type="AlphaFoldDB" id="G2PGQ9"/>
<keyword evidence="4" id="KW-1185">Reference proteome</keyword>
<dbReference type="InterPro" id="IPR016181">
    <property type="entry name" value="Acyl_CoA_acyltransferase"/>
</dbReference>
<dbReference type="HOGENOM" id="CLU_1128587_0_0_11"/>
<name>G2PGQ9_STRV4</name>
<dbReference type="Gene3D" id="3.40.630.30">
    <property type="match status" value="1"/>
</dbReference>
<dbReference type="EMBL" id="CP002995">
    <property type="protein sequence ID" value="AEM88555.1"/>
    <property type="molecule type" value="Genomic_DNA"/>
</dbReference>
<proteinExistence type="predicted"/>
<gene>
    <name evidence="3" type="ORF">Strvi_9270</name>
</gene>
<dbReference type="InterPro" id="IPR000182">
    <property type="entry name" value="GNAT_dom"/>
</dbReference>
<organism evidence="3 4">
    <name type="scientific">Streptomyces violaceusniger (strain Tu 4113)</name>
    <dbReference type="NCBI Taxonomy" id="653045"/>
    <lineage>
        <taxon>Bacteria</taxon>
        <taxon>Bacillati</taxon>
        <taxon>Actinomycetota</taxon>
        <taxon>Actinomycetes</taxon>
        <taxon>Kitasatosporales</taxon>
        <taxon>Streptomycetaceae</taxon>
        <taxon>Streptomyces</taxon>
        <taxon>Streptomyces violaceusniger group</taxon>
    </lineage>
</organism>
<feature type="region of interest" description="Disordered" evidence="1">
    <location>
        <begin position="1"/>
        <end position="22"/>
    </location>
</feature>
<dbReference type="GO" id="GO:0016747">
    <property type="term" value="F:acyltransferase activity, transferring groups other than amino-acyl groups"/>
    <property type="evidence" value="ECO:0007669"/>
    <property type="project" value="InterPro"/>
</dbReference>
<evidence type="ECO:0000313" key="3">
    <source>
        <dbReference type="EMBL" id="AEM88555.1"/>
    </source>
</evidence>
<feature type="compositionally biased region" description="Basic residues" evidence="1">
    <location>
        <begin position="1"/>
        <end position="10"/>
    </location>
</feature>
<feature type="domain" description="N-acetyltransferase" evidence="2">
    <location>
        <begin position="56"/>
        <end position="227"/>
    </location>
</feature>
<dbReference type="Pfam" id="PF13508">
    <property type="entry name" value="Acetyltransf_7"/>
    <property type="match status" value="1"/>
</dbReference>
<evidence type="ECO:0000313" key="4">
    <source>
        <dbReference type="Proteomes" id="UP000008703"/>
    </source>
</evidence>
<dbReference type="KEGG" id="svl:Strvi_9270"/>
<dbReference type="RefSeq" id="WP_014043490.1">
    <property type="nucleotide sequence ID" value="NC_015951.1"/>
</dbReference>
<geneLocation type="plasmid" evidence="3 4">
    <name>pSTRVI01</name>
</geneLocation>
<evidence type="ECO:0000259" key="2">
    <source>
        <dbReference type="PROSITE" id="PS51186"/>
    </source>
</evidence>
<reference evidence="3" key="1">
    <citation type="submission" date="2011-08" db="EMBL/GenBank/DDBJ databases">
        <title>Complete sequence of plasmid 1 of Streptomyces violaceusniger Tu 4113.</title>
        <authorList>
            <consortium name="US DOE Joint Genome Institute"/>
            <person name="Lucas S."/>
            <person name="Han J."/>
            <person name="Lapidus A."/>
            <person name="Cheng J.-F."/>
            <person name="Goodwin L."/>
            <person name="Pitluck S."/>
            <person name="Peters L."/>
            <person name="Ivanova N."/>
            <person name="Daligault H."/>
            <person name="Detter J.C."/>
            <person name="Han C."/>
            <person name="Tapia R."/>
            <person name="Land M."/>
            <person name="Hauser L."/>
            <person name="Kyrpides N."/>
            <person name="Ivanova N."/>
            <person name="Pagani I."/>
            <person name="Hagen A."/>
            <person name="Katz L."/>
            <person name="Fiedler H.-P."/>
            <person name="Keasling J."/>
            <person name="Fortman J."/>
            <person name="Woyke T."/>
        </authorList>
    </citation>
    <scope>NUCLEOTIDE SEQUENCE [LARGE SCALE GENOMIC DNA]</scope>
    <source>
        <strain evidence="3">Tu 4113</strain>
        <plasmid evidence="3">pSTRVI01</plasmid>
    </source>
</reference>
<dbReference type="CDD" id="cd04301">
    <property type="entry name" value="NAT_SF"/>
    <property type="match status" value="1"/>
</dbReference>
<dbReference type="PROSITE" id="PS51186">
    <property type="entry name" value="GNAT"/>
    <property type="match status" value="1"/>
</dbReference>
<dbReference type="SUPFAM" id="SSF55729">
    <property type="entry name" value="Acyl-CoA N-acyltransferases (Nat)"/>
    <property type="match status" value="1"/>
</dbReference>
<sequence>MGKRTTKKGARPAPLTADRLRAGWPGPADTRIRLARAQDAEAADTLLATAGVGLIPALRSAIEDGTAASLLLEGLGGTTSTFFHTAARAFVTQPMPESMSGISLPLVAVDQEDRVVGVLSDTAPGTIINMAMEQGYEPPKALAMGVAVAKVHGLAVAETARRQGLAAALLKRACQVYDQLGYLLIYGSYETDRDLAAFYTRCGYTVLDAGQGVSLQRIDIPFGVHAGPHEHVFTRWRPRR</sequence>
<accession>G2PGQ9</accession>